<dbReference type="AlphaFoldDB" id="A0A077FCW0"/>
<dbReference type="PROSITE" id="PS01124">
    <property type="entry name" value="HTH_ARAC_FAMILY_2"/>
    <property type="match status" value="1"/>
</dbReference>
<dbReference type="SMART" id="SM00342">
    <property type="entry name" value="HTH_ARAC"/>
    <property type="match status" value="1"/>
</dbReference>
<gene>
    <name evidence="5" type="ORF">PSAKL28_24630</name>
</gene>
<dbReference type="PRINTS" id="PR00032">
    <property type="entry name" value="HTHARAC"/>
</dbReference>
<dbReference type="HOGENOM" id="CLU_047522_0_0_6"/>
<proteinExistence type="predicted"/>
<evidence type="ECO:0000313" key="6">
    <source>
        <dbReference type="Proteomes" id="UP000028931"/>
    </source>
</evidence>
<dbReference type="eggNOG" id="COG2207">
    <property type="taxonomic scope" value="Bacteria"/>
</dbReference>
<keyword evidence="3" id="KW-0804">Transcription</keyword>
<dbReference type="Gene3D" id="1.10.10.60">
    <property type="entry name" value="Homeodomain-like"/>
    <property type="match status" value="1"/>
</dbReference>
<evidence type="ECO:0000259" key="4">
    <source>
        <dbReference type="PROSITE" id="PS01124"/>
    </source>
</evidence>
<dbReference type="GO" id="GO:0000976">
    <property type="term" value="F:transcription cis-regulatory region binding"/>
    <property type="evidence" value="ECO:0007669"/>
    <property type="project" value="TreeGrafter"/>
</dbReference>
<dbReference type="PANTHER" id="PTHR47894">
    <property type="entry name" value="HTH-TYPE TRANSCRIPTIONAL REGULATOR GADX"/>
    <property type="match status" value="1"/>
</dbReference>
<organism evidence="5 6">
    <name type="scientific">Pseudomonas alkylphenolica</name>
    <dbReference type="NCBI Taxonomy" id="237609"/>
    <lineage>
        <taxon>Bacteria</taxon>
        <taxon>Pseudomonadati</taxon>
        <taxon>Pseudomonadota</taxon>
        <taxon>Gammaproteobacteria</taxon>
        <taxon>Pseudomonadales</taxon>
        <taxon>Pseudomonadaceae</taxon>
        <taxon>Pseudomonas</taxon>
    </lineage>
</organism>
<accession>A0A077FCW0</accession>
<dbReference type="EMBL" id="CP009048">
    <property type="protein sequence ID" value="AIL61674.1"/>
    <property type="molecule type" value="Genomic_DNA"/>
</dbReference>
<dbReference type="RefSeq" id="WP_038610726.1">
    <property type="nucleotide sequence ID" value="NZ_CP009048.1"/>
</dbReference>
<dbReference type="GO" id="GO:0003700">
    <property type="term" value="F:DNA-binding transcription factor activity"/>
    <property type="evidence" value="ECO:0007669"/>
    <property type="project" value="InterPro"/>
</dbReference>
<sequence length="347" mass="38826">MLAAYKGTTSISLVREALYGATQRGLDISLPLQQAHIDPQLLSSANARVCASAFSRLWVALSDMLDDEFFAIDSHPLRRGSFRLMCHATIGCESLEQALRRILAFLRLGLDDLYGELHLDGDTASIIIHDHGVQRRLFSYGTWLILVHGLLCWLGNRRIPLQALSFRSPRPDDDSDYRMRFCEHIEFAAPVTRVCFDACFLNLKVAQTPESLATFLRDSPASLLVKYRNDASLSAQIRQRLRNHTPENWPALDEVANQLSMSSSTLQRRLQAEGISYQGLKDNLRRDMAINFLGQSDLTVCEVAAQAGFQETSAFHRAFKKWTGVSPGAYRRSSTDASNQSLTQSAS</sequence>
<evidence type="ECO:0000256" key="1">
    <source>
        <dbReference type="ARBA" id="ARBA00023015"/>
    </source>
</evidence>
<dbReference type="InterPro" id="IPR018060">
    <property type="entry name" value="HTH_AraC"/>
</dbReference>
<evidence type="ECO:0000256" key="2">
    <source>
        <dbReference type="ARBA" id="ARBA00023125"/>
    </source>
</evidence>
<name>A0A077FCW0_9PSED</name>
<feature type="domain" description="HTH araC/xylS-type" evidence="4">
    <location>
        <begin position="235"/>
        <end position="333"/>
    </location>
</feature>
<dbReference type="InterPro" id="IPR009057">
    <property type="entry name" value="Homeodomain-like_sf"/>
</dbReference>
<keyword evidence="2" id="KW-0238">DNA-binding</keyword>
<dbReference type="OrthoDB" id="5582699at2"/>
<evidence type="ECO:0000313" key="5">
    <source>
        <dbReference type="EMBL" id="AIL61674.1"/>
    </source>
</evidence>
<dbReference type="Pfam" id="PF12833">
    <property type="entry name" value="HTH_18"/>
    <property type="match status" value="1"/>
</dbReference>
<keyword evidence="1" id="KW-0805">Transcription regulation</keyword>
<dbReference type="GO" id="GO:0005829">
    <property type="term" value="C:cytosol"/>
    <property type="evidence" value="ECO:0007669"/>
    <property type="project" value="TreeGrafter"/>
</dbReference>
<evidence type="ECO:0000256" key="3">
    <source>
        <dbReference type="ARBA" id="ARBA00023163"/>
    </source>
</evidence>
<reference evidence="5 6" key="1">
    <citation type="submission" date="2014-07" db="EMBL/GenBank/DDBJ databases">
        <authorList>
            <person name="Lee K."/>
            <person name="Lim J.Y."/>
            <person name="Hwang I."/>
        </authorList>
    </citation>
    <scope>NUCLEOTIDE SEQUENCE [LARGE SCALE GENOMIC DNA]</scope>
    <source>
        <strain evidence="5 6">KL28</strain>
    </source>
</reference>
<protein>
    <submittedName>
        <fullName evidence="5">AraC family transcriptional regulator</fullName>
    </submittedName>
</protein>
<dbReference type="Pfam" id="PF12625">
    <property type="entry name" value="Arabinose_bd"/>
    <property type="match status" value="1"/>
</dbReference>
<dbReference type="PANTHER" id="PTHR47894:SF1">
    <property type="entry name" value="HTH-TYPE TRANSCRIPTIONAL REGULATOR VQSM"/>
    <property type="match status" value="1"/>
</dbReference>
<dbReference type="InterPro" id="IPR020449">
    <property type="entry name" value="Tscrpt_reg_AraC-type_HTH"/>
</dbReference>
<dbReference type="KEGG" id="palk:PSAKL28_24630"/>
<dbReference type="InterPro" id="IPR032687">
    <property type="entry name" value="AraC-type_N"/>
</dbReference>
<dbReference type="Proteomes" id="UP000028931">
    <property type="component" value="Chromosome"/>
</dbReference>
<dbReference type="SUPFAM" id="SSF46689">
    <property type="entry name" value="Homeodomain-like"/>
    <property type="match status" value="1"/>
</dbReference>